<evidence type="ECO:0000313" key="1">
    <source>
        <dbReference type="EMBL" id="MBC5621185.1"/>
    </source>
</evidence>
<dbReference type="Proteomes" id="UP000646484">
    <property type="component" value="Unassembled WGS sequence"/>
</dbReference>
<keyword evidence="2" id="KW-1185">Reference proteome</keyword>
<dbReference type="RefSeq" id="WP_186975756.1">
    <property type="nucleotide sequence ID" value="NZ_JACOOH010000003.1"/>
</dbReference>
<dbReference type="EMBL" id="JACOOH010000003">
    <property type="protein sequence ID" value="MBC5621185.1"/>
    <property type="molecule type" value="Genomic_DNA"/>
</dbReference>
<accession>A0ABR7CZU2</accession>
<proteinExistence type="predicted"/>
<name>A0ABR7CZU2_9BACT</name>
<reference evidence="1 2" key="1">
    <citation type="submission" date="2020-08" db="EMBL/GenBank/DDBJ databases">
        <title>Genome public.</title>
        <authorList>
            <person name="Liu C."/>
            <person name="Sun Q."/>
        </authorList>
    </citation>
    <scope>NUCLEOTIDE SEQUENCE [LARGE SCALE GENOMIC DNA]</scope>
    <source>
        <strain evidence="1 2">NSJ-56</strain>
    </source>
</reference>
<gene>
    <name evidence="1" type="ORF">H8S64_08750</name>
</gene>
<protein>
    <submittedName>
        <fullName evidence="1">Uncharacterized protein</fullName>
    </submittedName>
</protein>
<comment type="caution">
    <text evidence="1">The sequence shown here is derived from an EMBL/GenBank/DDBJ whole genome shotgun (WGS) entry which is preliminary data.</text>
</comment>
<evidence type="ECO:0000313" key="2">
    <source>
        <dbReference type="Proteomes" id="UP000646484"/>
    </source>
</evidence>
<sequence length="130" mass="14846">MKFWLKILSVVIITFCFGINVLSGENTFEGRTENRTEYFASTRLDGEFTLSDLARTYDFVGGAFILSASIDLPGDTGIEKEKRGGLSKLLSCHDSVLKSHHIICQEKFREYLFTKHVHGFYIYRIGRLVI</sequence>
<organism evidence="1 2">
    <name type="scientific">Butyricimonas hominis</name>
    <dbReference type="NCBI Taxonomy" id="2763032"/>
    <lineage>
        <taxon>Bacteria</taxon>
        <taxon>Pseudomonadati</taxon>
        <taxon>Bacteroidota</taxon>
        <taxon>Bacteroidia</taxon>
        <taxon>Bacteroidales</taxon>
        <taxon>Odoribacteraceae</taxon>
        <taxon>Butyricimonas</taxon>
    </lineage>
</organism>